<name>A0A9X2BZ28_9BURK</name>
<feature type="chain" id="PRO_5040850010" description="Gram-positive cocci surface proteins LPxTG domain-containing protein" evidence="2">
    <location>
        <begin position="24"/>
        <end position="63"/>
    </location>
</feature>
<dbReference type="AlphaFoldDB" id="A0A9X2BZ28"/>
<dbReference type="Proteomes" id="UP001139353">
    <property type="component" value="Unassembled WGS sequence"/>
</dbReference>
<dbReference type="RefSeq" id="WP_275682252.1">
    <property type="nucleotide sequence ID" value="NZ_JAJLJH010000002.1"/>
</dbReference>
<feature type="signal peptide" evidence="2">
    <location>
        <begin position="1"/>
        <end position="23"/>
    </location>
</feature>
<reference evidence="3" key="1">
    <citation type="submission" date="2021-11" db="EMBL/GenBank/DDBJ databases">
        <title>BS-T2-15 a new species belonging to the Comamonadaceae family isolated from the soil of a French oak forest.</title>
        <authorList>
            <person name="Mieszkin S."/>
            <person name="Alain K."/>
        </authorList>
    </citation>
    <scope>NUCLEOTIDE SEQUENCE</scope>
    <source>
        <strain evidence="3">BS-T2-15</strain>
    </source>
</reference>
<evidence type="ECO:0000256" key="1">
    <source>
        <dbReference type="SAM" id="Phobius"/>
    </source>
</evidence>
<keyword evidence="1" id="KW-1133">Transmembrane helix</keyword>
<evidence type="ECO:0000313" key="3">
    <source>
        <dbReference type="EMBL" id="MCK9686223.1"/>
    </source>
</evidence>
<protein>
    <recommendedName>
        <fullName evidence="5">Gram-positive cocci surface proteins LPxTG domain-containing protein</fullName>
    </recommendedName>
</protein>
<evidence type="ECO:0000313" key="4">
    <source>
        <dbReference type="Proteomes" id="UP001139353"/>
    </source>
</evidence>
<gene>
    <name evidence="3" type="ORF">LPC04_10950</name>
</gene>
<keyword evidence="4" id="KW-1185">Reference proteome</keyword>
<keyword evidence="1" id="KW-0812">Transmembrane</keyword>
<comment type="caution">
    <text evidence="3">The sequence shown here is derived from an EMBL/GenBank/DDBJ whole genome shotgun (WGS) entry which is preliminary data.</text>
</comment>
<proteinExistence type="predicted"/>
<accession>A0A9X2BZ28</accession>
<keyword evidence="2" id="KW-0732">Signal</keyword>
<organism evidence="3 4">
    <name type="scientific">Scleromatobacter humisilvae</name>
    <dbReference type="NCBI Taxonomy" id="2897159"/>
    <lineage>
        <taxon>Bacteria</taxon>
        <taxon>Pseudomonadati</taxon>
        <taxon>Pseudomonadota</taxon>
        <taxon>Betaproteobacteria</taxon>
        <taxon>Burkholderiales</taxon>
        <taxon>Sphaerotilaceae</taxon>
        <taxon>Scleromatobacter</taxon>
    </lineage>
</organism>
<dbReference type="EMBL" id="JAJLJH010000002">
    <property type="protein sequence ID" value="MCK9686223.1"/>
    <property type="molecule type" value="Genomic_DNA"/>
</dbReference>
<evidence type="ECO:0000256" key="2">
    <source>
        <dbReference type="SAM" id="SignalP"/>
    </source>
</evidence>
<sequence length="63" mass="6322">MSNKLARVAAFATAMTAAASSFAADIKPLGTPLEDALSRGALLALAAAGLVIGVAVIRRKQGR</sequence>
<evidence type="ECO:0008006" key="5">
    <source>
        <dbReference type="Google" id="ProtNLM"/>
    </source>
</evidence>
<keyword evidence="1" id="KW-0472">Membrane</keyword>
<feature type="transmembrane region" description="Helical" evidence="1">
    <location>
        <begin position="39"/>
        <end position="57"/>
    </location>
</feature>